<dbReference type="Gene3D" id="2.60.40.3330">
    <property type="match status" value="1"/>
</dbReference>
<reference evidence="5 6" key="1">
    <citation type="submission" date="2013-12" db="EMBL/GenBank/DDBJ databases">
        <title>Draft genome of the parsitic nematode Ancylostoma duodenale.</title>
        <authorList>
            <person name="Mitreva M."/>
        </authorList>
    </citation>
    <scope>NUCLEOTIDE SEQUENCE [LARGE SCALE GENOMIC DNA]</scope>
    <source>
        <strain evidence="5 6">Zhejiang</strain>
    </source>
</reference>
<name>A0A0C2GDT9_9BILA</name>
<keyword evidence="3" id="KW-0964">Secreted</keyword>
<evidence type="ECO:0000256" key="3">
    <source>
        <dbReference type="ARBA" id="ARBA00022525"/>
    </source>
</evidence>
<evidence type="ECO:0000256" key="1">
    <source>
        <dbReference type="ARBA" id="ARBA00004613"/>
    </source>
</evidence>
<dbReference type="EMBL" id="KN734875">
    <property type="protein sequence ID" value="KIH57069.1"/>
    <property type="molecule type" value="Genomic_DNA"/>
</dbReference>
<dbReference type="PANTHER" id="PTHR21700:SF24">
    <property type="entry name" value="TRANSTHYRETIN-LIKE FAMILY PROTEIN"/>
    <property type="match status" value="1"/>
</dbReference>
<sequence length="145" mass="16662">MELLKLRQSAGVKGRLKCNGKPAKGVKVILVESEIRLDVFMAHNETDKNGNFKLSGWADEITSIDPELNIYSKCNYENPPEEIGTETKCYKKFTIQVPSDYIARGTSRVDRYFDIGVKELSEMKGEKIKCIHRSQRRFHNFNFAL</sequence>
<keyword evidence="6" id="KW-1185">Reference proteome</keyword>
<evidence type="ECO:0000313" key="5">
    <source>
        <dbReference type="EMBL" id="KIH57069.1"/>
    </source>
</evidence>
<dbReference type="InterPro" id="IPR038479">
    <property type="entry name" value="Transthyretin-like_sf"/>
</dbReference>
<comment type="subcellular location">
    <subcellularLocation>
        <location evidence="1">Secreted</location>
    </subcellularLocation>
</comment>
<dbReference type="OrthoDB" id="73919at2759"/>
<organism evidence="5 6">
    <name type="scientific">Ancylostoma duodenale</name>
    <dbReference type="NCBI Taxonomy" id="51022"/>
    <lineage>
        <taxon>Eukaryota</taxon>
        <taxon>Metazoa</taxon>
        <taxon>Ecdysozoa</taxon>
        <taxon>Nematoda</taxon>
        <taxon>Chromadorea</taxon>
        <taxon>Rhabditida</taxon>
        <taxon>Rhabditina</taxon>
        <taxon>Rhabditomorpha</taxon>
        <taxon>Strongyloidea</taxon>
        <taxon>Ancylostomatidae</taxon>
        <taxon>Ancylostomatinae</taxon>
        <taxon>Ancylostoma</taxon>
    </lineage>
</organism>
<gene>
    <name evidence="5" type="ORF">ANCDUO_12743</name>
</gene>
<dbReference type="GO" id="GO:0005576">
    <property type="term" value="C:extracellular region"/>
    <property type="evidence" value="ECO:0007669"/>
    <property type="project" value="UniProtKB-SubCell"/>
</dbReference>
<evidence type="ECO:0000313" key="6">
    <source>
        <dbReference type="Proteomes" id="UP000054047"/>
    </source>
</evidence>
<dbReference type="GO" id="GO:0009986">
    <property type="term" value="C:cell surface"/>
    <property type="evidence" value="ECO:0007669"/>
    <property type="project" value="InterPro"/>
</dbReference>
<evidence type="ECO:0000256" key="4">
    <source>
        <dbReference type="ARBA" id="ARBA00022729"/>
    </source>
</evidence>
<proteinExistence type="inferred from homology"/>
<protein>
    <submittedName>
        <fullName evidence="5">Transthyretin-like family protein</fullName>
    </submittedName>
</protein>
<accession>A0A0C2GDT9</accession>
<dbReference type="InterPro" id="IPR001534">
    <property type="entry name" value="Transthyretin-like"/>
</dbReference>
<keyword evidence="4" id="KW-0732">Signal</keyword>
<dbReference type="Pfam" id="PF01060">
    <property type="entry name" value="TTR-52"/>
    <property type="match status" value="1"/>
</dbReference>
<comment type="similarity">
    <text evidence="2">Belongs to the nematode transthyretin-like family.</text>
</comment>
<dbReference type="Proteomes" id="UP000054047">
    <property type="component" value="Unassembled WGS sequence"/>
</dbReference>
<dbReference type="PANTHER" id="PTHR21700">
    <property type="entry name" value="TRANSTHYRETIN-LIKE FAMILY PROTEIN-RELATED"/>
    <property type="match status" value="1"/>
</dbReference>
<evidence type="ECO:0000256" key="2">
    <source>
        <dbReference type="ARBA" id="ARBA00010112"/>
    </source>
</evidence>
<dbReference type="AlphaFoldDB" id="A0A0C2GDT9"/>